<organism evidence="18 19">
    <name type="scientific">Dovyalis caffra</name>
    <dbReference type="NCBI Taxonomy" id="77055"/>
    <lineage>
        <taxon>Eukaryota</taxon>
        <taxon>Viridiplantae</taxon>
        <taxon>Streptophyta</taxon>
        <taxon>Embryophyta</taxon>
        <taxon>Tracheophyta</taxon>
        <taxon>Spermatophyta</taxon>
        <taxon>Magnoliopsida</taxon>
        <taxon>eudicotyledons</taxon>
        <taxon>Gunneridae</taxon>
        <taxon>Pentapetalae</taxon>
        <taxon>rosids</taxon>
        <taxon>fabids</taxon>
        <taxon>Malpighiales</taxon>
        <taxon>Salicaceae</taxon>
        <taxon>Flacourtieae</taxon>
        <taxon>Dovyalis</taxon>
    </lineage>
</organism>
<keyword evidence="6" id="KW-0150">Chloroplast</keyword>
<dbReference type="Proteomes" id="UP001314170">
    <property type="component" value="Unassembled WGS sequence"/>
</dbReference>
<keyword evidence="7 16" id="KW-0028">Amino-acid biosynthesis</keyword>
<evidence type="ECO:0000256" key="16">
    <source>
        <dbReference type="RuleBase" id="RU362012"/>
    </source>
</evidence>
<keyword evidence="19" id="KW-1185">Reference proteome</keyword>
<evidence type="ECO:0000256" key="14">
    <source>
        <dbReference type="ARBA" id="ARBA00023304"/>
    </source>
</evidence>
<dbReference type="NCBIfam" id="NF006674">
    <property type="entry name" value="PRK09224.1"/>
    <property type="match status" value="1"/>
</dbReference>
<dbReference type="NCBIfam" id="TIGR01124">
    <property type="entry name" value="ilvA_2Cterm"/>
    <property type="match status" value="1"/>
</dbReference>
<comment type="subcellular location">
    <subcellularLocation>
        <location evidence="3">Plastid</location>
        <location evidence="3">Chloroplast</location>
    </subcellularLocation>
</comment>
<evidence type="ECO:0000256" key="8">
    <source>
        <dbReference type="ARBA" id="ARBA00022624"/>
    </source>
</evidence>
<keyword evidence="9" id="KW-0934">Plastid</keyword>
<dbReference type="AlphaFoldDB" id="A0AAV1R889"/>
<evidence type="ECO:0000256" key="12">
    <source>
        <dbReference type="ARBA" id="ARBA00022898"/>
    </source>
</evidence>
<evidence type="ECO:0000256" key="4">
    <source>
        <dbReference type="ARBA" id="ARBA00004810"/>
    </source>
</evidence>
<keyword evidence="11" id="KW-0702">S-nitrosylation</keyword>
<dbReference type="InterPro" id="IPR001926">
    <property type="entry name" value="TrpB-like_PALP"/>
</dbReference>
<dbReference type="InterPro" id="IPR000634">
    <property type="entry name" value="Ser/Thr_deHydtase_PyrdxlP-BS"/>
</dbReference>
<dbReference type="InterPro" id="IPR005787">
    <property type="entry name" value="Thr_deHydtase_biosynth"/>
</dbReference>
<dbReference type="PANTHER" id="PTHR48078">
    <property type="entry name" value="THREONINE DEHYDRATASE, MITOCHONDRIAL-RELATED"/>
    <property type="match status" value="1"/>
</dbReference>
<evidence type="ECO:0000256" key="10">
    <source>
        <dbReference type="ARBA" id="ARBA00022737"/>
    </source>
</evidence>
<evidence type="ECO:0000313" key="19">
    <source>
        <dbReference type="Proteomes" id="UP001314170"/>
    </source>
</evidence>
<dbReference type="FunFam" id="3.40.50.1100:FF:000005">
    <property type="entry name" value="Threonine dehydratase catabolic"/>
    <property type="match status" value="1"/>
</dbReference>
<keyword evidence="8 16" id="KW-0412">Isoleucine biosynthesis</keyword>
<keyword evidence="14 16" id="KW-0100">Branched-chain amino acid biosynthesis</keyword>
<evidence type="ECO:0000256" key="2">
    <source>
        <dbReference type="ARBA" id="ARBA00001933"/>
    </source>
</evidence>
<keyword evidence="12 16" id="KW-0663">Pyridoxal phosphate</keyword>
<dbReference type="GO" id="GO:0003941">
    <property type="term" value="F:L-serine ammonia-lyase activity"/>
    <property type="evidence" value="ECO:0007669"/>
    <property type="project" value="UniProtKB-ARBA"/>
</dbReference>
<gene>
    <name evidence="18" type="ORF">DCAF_LOCUS7014</name>
</gene>
<dbReference type="InterPro" id="IPR036052">
    <property type="entry name" value="TrpB-like_PALP_sf"/>
</dbReference>
<dbReference type="PROSITE" id="PS51672">
    <property type="entry name" value="ACT_LIKE"/>
    <property type="match status" value="2"/>
</dbReference>
<evidence type="ECO:0000256" key="1">
    <source>
        <dbReference type="ARBA" id="ARBA00001274"/>
    </source>
</evidence>
<dbReference type="InterPro" id="IPR001721">
    <property type="entry name" value="TD_ACT-like"/>
</dbReference>
<dbReference type="FunFam" id="3.40.1020.10:FF:000003">
    <property type="entry name" value="Threonine dehydratase"/>
    <property type="match status" value="1"/>
</dbReference>
<reference evidence="18 19" key="1">
    <citation type="submission" date="2024-01" db="EMBL/GenBank/DDBJ databases">
        <authorList>
            <person name="Waweru B."/>
        </authorList>
    </citation>
    <scope>NUCLEOTIDE SEQUENCE [LARGE SCALE GENOMIC DNA]</scope>
</reference>
<comment type="pathway">
    <text evidence="4 16">Amino-acid biosynthesis; L-isoleucine biosynthesis; 2-oxobutanoate from L-threonine: step 1/1.</text>
</comment>
<dbReference type="CDD" id="cd04907">
    <property type="entry name" value="ACT_ThrD-I_2"/>
    <property type="match status" value="1"/>
</dbReference>
<dbReference type="GO" id="GO:0030170">
    <property type="term" value="F:pyridoxal phosphate binding"/>
    <property type="evidence" value="ECO:0007669"/>
    <property type="project" value="InterPro"/>
</dbReference>
<name>A0AAV1R889_9ROSI</name>
<evidence type="ECO:0000256" key="13">
    <source>
        <dbReference type="ARBA" id="ARBA00023239"/>
    </source>
</evidence>
<evidence type="ECO:0000256" key="6">
    <source>
        <dbReference type="ARBA" id="ARBA00022528"/>
    </source>
</evidence>
<dbReference type="PANTHER" id="PTHR48078:SF11">
    <property type="entry name" value="THREONINE DEHYDRATASE, MITOCHONDRIAL"/>
    <property type="match status" value="1"/>
</dbReference>
<dbReference type="GO" id="GO:0070178">
    <property type="term" value="P:D-serine metabolic process"/>
    <property type="evidence" value="ECO:0007669"/>
    <property type="project" value="UniProtKB-ARBA"/>
</dbReference>
<dbReference type="GO" id="GO:0009097">
    <property type="term" value="P:isoleucine biosynthetic process"/>
    <property type="evidence" value="ECO:0007669"/>
    <property type="project" value="UniProtKB-UniRule"/>
</dbReference>
<dbReference type="GO" id="GO:0008721">
    <property type="term" value="F:D-serine ammonia-lyase activity"/>
    <property type="evidence" value="ECO:0007669"/>
    <property type="project" value="UniProtKB-ARBA"/>
</dbReference>
<comment type="function">
    <text evidence="15">Catalyzes the synthesis of D-serine from L-serine. Has dehydratase activity towards both L-serine and D-serine.</text>
</comment>
<evidence type="ECO:0000256" key="11">
    <source>
        <dbReference type="ARBA" id="ARBA00022799"/>
    </source>
</evidence>
<comment type="catalytic activity">
    <reaction evidence="1 16">
        <text>L-threonine = 2-oxobutanoate + NH4(+)</text>
        <dbReference type="Rhea" id="RHEA:22108"/>
        <dbReference type="ChEBI" id="CHEBI:16763"/>
        <dbReference type="ChEBI" id="CHEBI:28938"/>
        <dbReference type="ChEBI" id="CHEBI:57926"/>
        <dbReference type="EC" id="4.3.1.19"/>
    </reaction>
</comment>
<sequence length="676" mass="75238">MHLPFEHTESYIFLLDMASFCFTFSIKLFKTEELHTNFVATTTFKNKNTNKYKPQDKQSNVVASATPIFKPLVEINRKPSPFIEERKVTTFLSILPPPSLTEVSARSLQYKSGFLGPARRRKPVDAGTRDGRDEAHGAMSYLVEILSSKVYDVAIESPLEHAAKLSERLGVQLWLKREDLQPVFSFKLRGAYSMMAKLTKKQLEKGVVCSSAGNHAQGVALAAKKLCCDAVIVMPMTTPEIKWKAVESLGATVVLFGESYDEAQTYAKQRAEDEGRIFVHPFDHPDVIAGQGTIGMEILRQMPDSLHAIFVPVGGGGLIAGIASYVKKVRPDVKVIGVEPFDANAMALSLHHGQRIVLDQVGRFADGVAVKAVGEETFRLCRELVDGVVLVSRDAICASIKDMFEENRSILEPAGALAIAGAEAYCKYYGLKGENIVAITSGANMNFDRLRLVSQFADVGRRCEAILVTFVPEKCGNFIQFCKLVFPMNIIEFRYRYDAKKEQAVILVSFAAIYELHKLLECMESANLQTLNLTENDLVKDHPQILVGGRSNVENEVLCRFIVPERPGAILKFLEVLSLHWNITLIHYRGQGESSANVLVGFQVAYSQMDEFKAMADSLGYNYKLETDNETNVILECNNVFMQFTIGFNCMARAILSKGGDDALHAFMWLPFTIFL</sequence>
<evidence type="ECO:0000256" key="5">
    <source>
        <dbReference type="ARBA" id="ARBA00010869"/>
    </source>
</evidence>
<keyword evidence="10" id="KW-0677">Repeat</keyword>
<dbReference type="EC" id="4.3.1.19" evidence="16"/>
<evidence type="ECO:0000256" key="9">
    <source>
        <dbReference type="ARBA" id="ARBA00022640"/>
    </source>
</evidence>
<evidence type="ECO:0000256" key="7">
    <source>
        <dbReference type="ARBA" id="ARBA00022605"/>
    </source>
</evidence>
<dbReference type="Gene3D" id="3.40.1020.10">
    <property type="entry name" value="Biosynthetic Threonine Deaminase, Domain 3"/>
    <property type="match status" value="1"/>
</dbReference>
<dbReference type="GO" id="GO:0009507">
    <property type="term" value="C:chloroplast"/>
    <property type="evidence" value="ECO:0007669"/>
    <property type="project" value="UniProtKB-SubCell"/>
</dbReference>
<feature type="domain" description="ACT-like" evidence="17">
    <location>
        <begin position="557"/>
        <end position="628"/>
    </location>
</feature>
<dbReference type="GO" id="GO:0006567">
    <property type="term" value="P:L-threonine catabolic process"/>
    <property type="evidence" value="ECO:0007669"/>
    <property type="project" value="TreeGrafter"/>
</dbReference>
<dbReference type="Gene3D" id="3.40.50.1100">
    <property type="match status" value="2"/>
</dbReference>
<dbReference type="InterPro" id="IPR045865">
    <property type="entry name" value="ACT-like_dom_sf"/>
</dbReference>
<comment type="similarity">
    <text evidence="5 16">Belongs to the serine/threonine dehydratase family.</text>
</comment>
<dbReference type="PROSITE" id="PS00165">
    <property type="entry name" value="DEHYDRATASE_SER_THR"/>
    <property type="match status" value="1"/>
</dbReference>
<dbReference type="GO" id="GO:0004794">
    <property type="term" value="F:threonine deaminase activity"/>
    <property type="evidence" value="ECO:0007669"/>
    <property type="project" value="UniProtKB-UniRule"/>
</dbReference>
<feature type="domain" description="ACT-like" evidence="17">
    <location>
        <begin position="465"/>
        <end position="535"/>
    </location>
</feature>
<proteinExistence type="inferred from homology"/>
<evidence type="ECO:0000259" key="17">
    <source>
        <dbReference type="PROSITE" id="PS51672"/>
    </source>
</evidence>
<comment type="cofactor">
    <cofactor evidence="2 16">
        <name>pyridoxal 5'-phosphate</name>
        <dbReference type="ChEBI" id="CHEBI:597326"/>
    </cofactor>
</comment>
<dbReference type="SUPFAM" id="SSF53686">
    <property type="entry name" value="Tryptophan synthase beta subunit-like PLP-dependent enzymes"/>
    <property type="match status" value="1"/>
</dbReference>
<evidence type="ECO:0000256" key="15">
    <source>
        <dbReference type="ARBA" id="ARBA00053278"/>
    </source>
</evidence>
<dbReference type="InterPro" id="IPR050147">
    <property type="entry name" value="Ser/Thr_Dehydratase"/>
</dbReference>
<dbReference type="EMBL" id="CAWUPB010000913">
    <property type="protein sequence ID" value="CAK7329265.1"/>
    <property type="molecule type" value="Genomic_DNA"/>
</dbReference>
<dbReference type="InterPro" id="IPR038110">
    <property type="entry name" value="TD_ACT-like_sf"/>
</dbReference>
<keyword evidence="13 16" id="KW-0456">Lyase</keyword>
<dbReference type="GO" id="GO:0006565">
    <property type="term" value="P:L-serine catabolic process"/>
    <property type="evidence" value="ECO:0007669"/>
    <property type="project" value="TreeGrafter"/>
</dbReference>
<evidence type="ECO:0000313" key="18">
    <source>
        <dbReference type="EMBL" id="CAK7329265.1"/>
    </source>
</evidence>
<dbReference type="Pfam" id="PF00291">
    <property type="entry name" value="PALP"/>
    <property type="match status" value="1"/>
</dbReference>
<dbReference type="CDD" id="cd01562">
    <property type="entry name" value="Thr-dehyd"/>
    <property type="match status" value="1"/>
</dbReference>
<protein>
    <recommendedName>
        <fullName evidence="16">Threonine dehydratase</fullName>
        <ecNumber evidence="16">4.3.1.19</ecNumber>
    </recommendedName>
    <alternativeName>
        <fullName evidence="16">Threonine deaminase</fullName>
    </alternativeName>
</protein>
<dbReference type="FunFam" id="3.40.50.1100:FF:000007">
    <property type="entry name" value="L-threonine dehydratase catabolic TdcB"/>
    <property type="match status" value="1"/>
</dbReference>
<accession>A0AAV1R889</accession>
<evidence type="ECO:0000256" key="3">
    <source>
        <dbReference type="ARBA" id="ARBA00004229"/>
    </source>
</evidence>
<comment type="caution">
    <text evidence="18">The sequence shown here is derived from an EMBL/GenBank/DDBJ whole genome shotgun (WGS) entry which is preliminary data.</text>
</comment>
<dbReference type="SUPFAM" id="SSF55021">
    <property type="entry name" value="ACT-like"/>
    <property type="match status" value="2"/>
</dbReference>
<dbReference type="Pfam" id="PF00585">
    <property type="entry name" value="Thr_dehydrat_C"/>
    <property type="match status" value="2"/>
</dbReference>